<evidence type="ECO:0000313" key="2">
    <source>
        <dbReference type="EMBL" id="MBB6678189.1"/>
    </source>
</evidence>
<evidence type="ECO:0000313" key="3">
    <source>
        <dbReference type="Proteomes" id="UP000574133"/>
    </source>
</evidence>
<sequence>MDSFAYSDFAAQRNSAFYVSWEQDGSEIELRLTDISGHSDHPERELFSLELSGPPAPALPQRTYRFSHRTLGEGSLFMVPIARRETGMIYQVIFNRIKNLSEQQ</sequence>
<evidence type="ECO:0000259" key="1">
    <source>
        <dbReference type="Pfam" id="PF21880"/>
    </source>
</evidence>
<dbReference type="InterPro" id="IPR054209">
    <property type="entry name" value="DUF6916"/>
</dbReference>
<reference evidence="2 3" key="1">
    <citation type="submission" date="2020-08" db="EMBL/GenBank/DDBJ databases">
        <title>Cohnella phylogeny.</title>
        <authorList>
            <person name="Dunlap C."/>
        </authorList>
    </citation>
    <scope>NUCLEOTIDE SEQUENCE [LARGE SCALE GENOMIC DNA]</scope>
    <source>
        <strain evidence="2 3">DSM 103658</strain>
    </source>
</reference>
<protein>
    <recommendedName>
        <fullName evidence="1">DUF6916 domain-containing protein</fullName>
    </recommendedName>
</protein>
<comment type="caution">
    <text evidence="2">The sequence shown here is derived from an EMBL/GenBank/DDBJ whole genome shotgun (WGS) entry which is preliminary data.</text>
</comment>
<proteinExistence type="predicted"/>
<gene>
    <name evidence="2" type="ORF">H4Q31_12850</name>
</gene>
<dbReference type="Proteomes" id="UP000574133">
    <property type="component" value="Unassembled WGS sequence"/>
</dbReference>
<organism evidence="2 3">
    <name type="scientific">Cohnella lubricantis</name>
    <dbReference type="NCBI Taxonomy" id="2163172"/>
    <lineage>
        <taxon>Bacteria</taxon>
        <taxon>Bacillati</taxon>
        <taxon>Bacillota</taxon>
        <taxon>Bacilli</taxon>
        <taxon>Bacillales</taxon>
        <taxon>Paenibacillaceae</taxon>
        <taxon>Cohnella</taxon>
    </lineage>
</organism>
<dbReference type="Pfam" id="PF21880">
    <property type="entry name" value="DUF6916"/>
    <property type="match status" value="1"/>
</dbReference>
<feature type="domain" description="DUF6916" evidence="1">
    <location>
        <begin position="5"/>
        <end position="94"/>
    </location>
</feature>
<keyword evidence="3" id="KW-1185">Reference proteome</keyword>
<dbReference type="EMBL" id="JACJVN010000051">
    <property type="protein sequence ID" value="MBB6678189.1"/>
    <property type="molecule type" value="Genomic_DNA"/>
</dbReference>
<name>A0A841TDX2_9BACL</name>
<dbReference type="AlphaFoldDB" id="A0A841TDX2"/>
<dbReference type="RefSeq" id="WP_185179460.1">
    <property type="nucleotide sequence ID" value="NZ_CBCSEP010000019.1"/>
</dbReference>
<accession>A0A841TDX2</accession>